<evidence type="ECO:0008006" key="4">
    <source>
        <dbReference type="Google" id="ProtNLM"/>
    </source>
</evidence>
<accession>A0A3B9IK70</accession>
<feature type="compositionally biased region" description="Low complexity" evidence="1">
    <location>
        <begin position="85"/>
        <end position="98"/>
    </location>
</feature>
<sequence>DPAIVALDEPNSSLDNEGEQALVIALKRLRAEGRTVLIVAHRTGILGLADRLLVMRDGRVQMYGPTAEVVKALSASQGGRPPAPTHQGHQTGHQTGHGPDTSPRGGTA</sequence>
<dbReference type="AlphaFoldDB" id="A0A3B9IK70"/>
<dbReference type="SUPFAM" id="SSF52540">
    <property type="entry name" value="P-loop containing nucleoside triphosphate hydrolases"/>
    <property type="match status" value="1"/>
</dbReference>
<dbReference type="PANTHER" id="PTHR43394:SF1">
    <property type="entry name" value="ATP-BINDING CASSETTE SUB-FAMILY B MEMBER 10, MITOCHONDRIAL"/>
    <property type="match status" value="1"/>
</dbReference>
<dbReference type="GO" id="GO:0015421">
    <property type="term" value="F:ABC-type oligopeptide transporter activity"/>
    <property type="evidence" value="ECO:0007669"/>
    <property type="project" value="TreeGrafter"/>
</dbReference>
<organism evidence="2 3">
    <name type="scientific">Tistrella mobilis</name>
    <dbReference type="NCBI Taxonomy" id="171437"/>
    <lineage>
        <taxon>Bacteria</taxon>
        <taxon>Pseudomonadati</taxon>
        <taxon>Pseudomonadota</taxon>
        <taxon>Alphaproteobacteria</taxon>
        <taxon>Geminicoccales</taxon>
        <taxon>Geminicoccaceae</taxon>
        <taxon>Tistrella</taxon>
    </lineage>
</organism>
<feature type="region of interest" description="Disordered" evidence="1">
    <location>
        <begin position="72"/>
        <end position="108"/>
    </location>
</feature>
<dbReference type="PANTHER" id="PTHR43394">
    <property type="entry name" value="ATP-DEPENDENT PERMEASE MDL1, MITOCHONDRIAL"/>
    <property type="match status" value="1"/>
</dbReference>
<dbReference type="InterPro" id="IPR039421">
    <property type="entry name" value="Type_1_exporter"/>
</dbReference>
<proteinExistence type="predicted"/>
<dbReference type="Gene3D" id="3.40.50.300">
    <property type="entry name" value="P-loop containing nucleotide triphosphate hydrolases"/>
    <property type="match status" value="1"/>
</dbReference>
<evidence type="ECO:0000313" key="3">
    <source>
        <dbReference type="Proteomes" id="UP000257706"/>
    </source>
</evidence>
<name>A0A3B9IK70_9PROT</name>
<dbReference type="EMBL" id="DMAI01000200">
    <property type="protein sequence ID" value="HAE48272.1"/>
    <property type="molecule type" value="Genomic_DNA"/>
</dbReference>
<comment type="caution">
    <text evidence="2">The sequence shown here is derived from an EMBL/GenBank/DDBJ whole genome shotgun (WGS) entry which is preliminary data.</text>
</comment>
<evidence type="ECO:0000313" key="2">
    <source>
        <dbReference type="EMBL" id="HAE48272.1"/>
    </source>
</evidence>
<dbReference type="InterPro" id="IPR027417">
    <property type="entry name" value="P-loop_NTPase"/>
</dbReference>
<feature type="non-terminal residue" evidence="2">
    <location>
        <position position="1"/>
    </location>
</feature>
<evidence type="ECO:0000256" key="1">
    <source>
        <dbReference type="SAM" id="MobiDB-lite"/>
    </source>
</evidence>
<protein>
    <recommendedName>
        <fullName evidence="4">Type I secretion system permease/ATPase</fullName>
    </recommendedName>
</protein>
<reference evidence="2 3" key="1">
    <citation type="journal article" date="2018" name="Nat. Biotechnol.">
        <title>A standardized bacterial taxonomy based on genome phylogeny substantially revises the tree of life.</title>
        <authorList>
            <person name="Parks D.H."/>
            <person name="Chuvochina M."/>
            <person name="Waite D.W."/>
            <person name="Rinke C."/>
            <person name="Skarshewski A."/>
            <person name="Chaumeil P.A."/>
            <person name="Hugenholtz P."/>
        </authorList>
    </citation>
    <scope>NUCLEOTIDE SEQUENCE [LARGE SCALE GENOMIC DNA]</scope>
    <source>
        <strain evidence="2">UBA8739</strain>
    </source>
</reference>
<gene>
    <name evidence="2" type="ORF">DCK97_12710</name>
</gene>
<dbReference type="Proteomes" id="UP000257706">
    <property type="component" value="Unassembled WGS sequence"/>
</dbReference>